<comment type="catalytic activity">
    <reaction evidence="20">
        <text>N,N-dimethylaniline + NADPH + O2 + H(+) = N,N-dimethylaniline N-oxide + NADP(+) + H2O</text>
        <dbReference type="Rhea" id="RHEA:24468"/>
        <dbReference type="ChEBI" id="CHEBI:15377"/>
        <dbReference type="ChEBI" id="CHEBI:15378"/>
        <dbReference type="ChEBI" id="CHEBI:15379"/>
        <dbReference type="ChEBI" id="CHEBI:16269"/>
        <dbReference type="ChEBI" id="CHEBI:17735"/>
        <dbReference type="ChEBI" id="CHEBI:57783"/>
        <dbReference type="ChEBI" id="CHEBI:58349"/>
        <dbReference type="EC" id="1.14.13.8"/>
    </reaction>
    <physiologicalReaction direction="left-to-right" evidence="20">
        <dbReference type="Rhea" id="RHEA:24469"/>
    </physiologicalReaction>
</comment>
<evidence type="ECO:0000256" key="13">
    <source>
        <dbReference type="ARBA" id="ARBA00023033"/>
    </source>
</evidence>
<dbReference type="InterPro" id="IPR000960">
    <property type="entry name" value="Flavin_mOase"/>
</dbReference>
<dbReference type="Pfam" id="PF00743">
    <property type="entry name" value="FMO-like"/>
    <property type="match status" value="1"/>
</dbReference>
<evidence type="ECO:0000313" key="24">
    <source>
        <dbReference type="EMBL" id="KAJ7332892.1"/>
    </source>
</evidence>
<keyword evidence="7 23" id="KW-0812">Transmembrane</keyword>
<dbReference type="PRINTS" id="PR01121">
    <property type="entry name" value="FMOXYGENASE1"/>
</dbReference>
<keyword evidence="8 21" id="KW-0274">FAD</keyword>
<dbReference type="GO" id="GO:0004499">
    <property type="term" value="F:N,N-dimethylaniline monooxygenase activity"/>
    <property type="evidence" value="ECO:0007669"/>
    <property type="project" value="UniProtKB-UniRule"/>
</dbReference>
<evidence type="ECO:0000256" key="9">
    <source>
        <dbReference type="ARBA" id="ARBA00022848"/>
    </source>
</evidence>
<comment type="catalytic activity">
    <reaction evidence="18">
        <text>hypotaurine + NADPH + O2 + H(+) = taurine + NADP(+) + H2O</text>
        <dbReference type="Rhea" id="RHEA:69819"/>
        <dbReference type="ChEBI" id="CHEBI:15377"/>
        <dbReference type="ChEBI" id="CHEBI:15378"/>
        <dbReference type="ChEBI" id="CHEBI:15379"/>
        <dbReference type="ChEBI" id="CHEBI:57783"/>
        <dbReference type="ChEBI" id="CHEBI:57853"/>
        <dbReference type="ChEBI" id="CHEBI:58349"/>
        <dbReference type="ChEBI" id="CHEBI:507393"/>
        <dbReference type="EC" id="1.14.13.8"/>
    </reaction>
    <physiologicalReaction direction="left-to-right" evidence="18">
        <dbReference type="Rhea" id="RHEA:69820"/>
    </physiologicalReaction>
</comment>
<keyword evidence="14 21" id="KW-0472">Membrane</keyword>
<keyword evidence="11 23" id="KW-1133">Transmembrane helix</keyword>
<comment type="catalytic activity">
    <reaction evidence="19">
        <text>trimethylamine + NADPH + O2 = trimethylamine N-oxide + NADP(+) + H2O</text>
        <dbReference type="Rhea" id="RHEA:31979"/>
        <dbReference type="ChEBI" id="CHEBI:15377"/>
        <dbReference type="ChEBI" id="CHEBI:15379"/>
        <dbReference type="ChEBI" id="CHEBI:15724"/>
        <dbReference type="ChEBI" id="CHEBI:57783"/>
        <dbReference type="ChEBI" id="CHEBI:58349"/>
        <dbReference type="ChEBI" id="CHEBI:58389"/>
        <dbReference type="EC" id="1.14.13.148"/>
    </reaction>
    <physiologicalReaction direction="left-to-right" evidence="19">
        <dbReference type="Rhea" id="RHEA:31980"/>
    </physiologicalReaction>
</comment>
<dbReference type="InterPro" id="IPR036188">
    <property type="entry name" value="FAD/NAD-bd_sf"/>
</dbReference>
<comment type="function">
    <text evidence="16">Broad spectrum monooxygenase that catalyzes the oxygenation of a wide variety of nitrogen- and sulfur-containing compounds including xenobiotics. Catalyzes the S-oxygenation of hypotaurine to produce taurine, an organic osmolyte involved in cell volume regulation as well as a variety of cytoprotective and developmental processes. In vitro, catalyzes the N-oxygenation of trimethylamine (TMA) to produce trimethylamine N-oxide (TMAO) and could therefore participate to the detoxification of this compound that is generated by the action of gut microbiota from dietary precursors such as choline, choline containing compounds, betaine or L-carnitine.</text>
</comment>
<evidence type="ECO:0000256" key="5">
    <source>
        <dbReference type="ARBA" id="ARBA00009183"/>
    </source>
</evidence>
<evidence type="ECO:0000256" key="12">
    <source>
        <dbReference type="ARBA" id="ARBA00023002"/>
    </source>
</evidence>
<gene>
    <name evidence="24" type="ORF">JRQ81_015072</name>
</gene>
<organism evidence="24 25">
    <name type="scientific">Phrynocephalus forsythii</name>
    <dbReference type="NCBI Taxonomy" id="171643"/>
    <lineage>
        <taxon>Eukaryota</taxon>
        <taxon>Metazoa</taxon>
        <taxon>Chordata</taxon>
        <taxon>Craniata</taxon>
        <taxon>Vertebrata</taxon>
        <taxon>Euteleostomi</taxon>
        <taxon>Lepidosauria</taxon>
        <taxon>Squamata</taxon>
        <taxon>Bifurcata</taxon>
        <taxon>Unidentata</taxon>
        <taxon>Episquamata</taxon>
        <taxon>Toxicofera</taxon>
        <taxon>Iguania</taxon>
        <taxon>Acrodonta</taxon>
        <taxon>Agamidae</taxon>
        <taxon>Agaminae</taxon>
        <taxon>Phrynocephalus</taxon>
    </lineage>
</organism>
<keyword evidence="21" id="KW-0256">Endoplasmic reticulum</keyword>
<feature type="transmembrane region" description="Helical" evidence="23">
    <location>
        <begin position="512"/>
        <end position="533"/>
    </location>
</feature>
<comment type="similarity">
    <text evidence="5 21 22">Belongs to the FMO family.</text>
</comment>
<evidence type="ECO:0000313" key="25">
    <source>
        <dbReference type="Proteomes" id="UP001142489"/>
    </source>
</evidence>
<dbReference type="GO" id="GO:0005789">
    <property type="term" value="C:endoplasmic reticulum membrane"/>
    <property type="evidence" value="ECO:0007669"/>
    <property type="project" value="UniProtKB-SubCell"/>
</dbReference>
<evidence type="ECO:0000256" key="2">
    <source>
        <dbReference type="ARBA" id="ARBA00004389"/>
    </source>
</evidence>
<evidence type="ECO:0000256" key="1">
    <source>
        <dbReference type="ARBA" id="ARBA00001974"/>
    </source>
</evidence>
<comment type="subcellular location">
    <subcellularLocation>
        <location evidence="2">Endoplasmic reticulum membrane</location>
        <topology evidence="2">Single-pass membrane protein</topology>
    </subcellularLocation>
    <subcellularLocation>
        <location evidence="3">Microsome membrane</location>
    </subcellularLocation>
</comment>
<accession>A0A9Q0Y152</accession>
<dbReference type="SUPFAM" id="SSF51905">
    <property type="entry name" value="FAD/NAD(P)-binding domain"/>
    <property type="match status" value="2"/>
</dbReference>
<evidence type="ECO:0000256" key="6">
    <source>
        <dbReference type="ARBA" id="ARBA00022630"/>
    </source>
</evidence>
<dbReference type="Proteomes" id="UP001142489">
    <property type="component" value="Unassembled WGS sequence"/>
</dbReference>
<dbReference type="InterPro" id="IPR050346">
    <property type="entry name" value="FMO-like"/>
</dbReference>
<dbReference type="Gene3D" id="3.50.50.60">
    <property type="entry name" value="FAD/NAD(P)-binding domain"/>
    <property type="match status" value="2"/>
</dbReference>
<keyword evidence="6 21" id="KW-0285">Flavoprotein</keyword>
<evidence type="ECO:0000256" key="7">
    <source>
        <dbReference type="ARBA" id="ARBA00022692"/>
    </source>
</evidence>
<dbReference type="GO" id="GO:0034899">
    <property type="term" value="F:trimethylamine monooxygenase activity"/>
    <property type="evidence" value="ECO:0007669"/>
    <property type="project" value="UniProtKB-EC"/>
</dbReference>
<dbReference type="GO" id="GO:0050660">
    <property type="term" value="F:flavin adenine dinucleotide binding"/>
    <property type="evidence" value="ECO:0007669"/>
    <property type="project" value="InterPro"/>
</dbReference>
<keyword evidence="10 21" id="KW-0521">NADP</keyword>
<protein>
    <recommendedName>
        <fullName evidence="22">Flavin-containing monooxygenase</fullName>
        <ecNumber evidence="22">1.-.-.-</ecNumber>
    </recommendedName>
</protein>
<dbReference type="EC" id="1.-.-.-" evidence="22"/>
<dbReference type="FunFam" id="3.50.50.60:FF:000073">
    <property type="entry name" value="Dimethylaniline monooxygenase [N-oxide-forming]"/>
    <property type="match status" value="1"/>
</dbReference>
<comment type="cofactor">
    <cofactor evidence="1 21 22">
        <name>FAD</name>
        <dbReference type="ChEBI" id="CHEBI:57692"/>
    </cofactor>
</comment>
<dbReference type="PRINTS" id="PR00370">
    <property type="entry name" value="FMOXYGENASE"/>
</dbReference>
<evidence type="ECO:0000256" key="23">
    <source>
        <dbReference type="SAM" id="Phobius"/>
    </source>
</evidence>
<comment type="catalytic activity">
    <reaction evidence="17">
        <text>hypotaurine + NADH + O2 + H(+) = taurine + NAD(+) + H2O</text>
        <dbReference type="Rhea" id="RHEA:74111"/>
        <dbReference type="ChEBI" id="CHEBI:15377"/>
        <dbReference type="ChEBI" id="CHEBI:15378"/>
        <dbReference type="ChEBI" id="CHEBI:15379"/>
        <dbReference type="ChEBI" id="CHEBI:57540"/>
        <dbReference type="ChEBI" id="CHEBI:57853"/>
        <dbReference type="ChEBI" id="CHEBI:57945"/>
        <dbReference type="ChEBI" id="CHEBI:507393"/>
        <dbReference type="EC" id="1.14.13.8"/>
    </reaction>
    <physiologicalReaction direction="left-to-right" evidence="17">
        <dbReference type="Rhea" id="RHEA:74112"/>
    </physiologicalReaction>
</comment>
<dbReference type="EMBL" id="JAPFRF010000005">
    <property type="protein sequence ID" value="KAJ7332892.1"/>
    <property type="molecule type" value="Genomic_DNA"/>
</dbReference>
<reference evidence="24" key="1">
    <citation type="journal article" date="2023" name="DNA Res.">
        <title>Chromosome-level genome assembly of Phrynocephalus forsythii using third-generation DNA sequencing and Hi-C analysis.</title>
        <authorList>
            <person name="Qi Y."/>
            <person name="Zhao W."/>
            <person name="Zhao Y."/>
            <person name="Niu C."/>
            <person name="Cao S."/>
            <person name="Zhang Y."/>
        </authorList>
    </citation>
    <scope>NUCLEOTIDE SEQUENCE</scope>
    <source>
        <tissue evidence="24">Muscle</tissue>
    </source>
</reference>
<keyword evidence="12 21" id="KW-0560">Oxidoreductase</keyword>
<keyword evidence="15" id="KW-0325">Glycoprotein</keyword>
<dbReference type="InterPro" id="IPR020946">
    <property type="entry name" value="Flavin_mOase-like"/>
</dbReference>
<dbReference type="FunFam" id="3.50.50.60:FF:000409">
    <property type="entry name" value="Dimethylaniline monooxygenase [N-oxide-forming]"/>
    <property type="match status" value="1"/>
</dbReference>
<proteinExistence type="inferred from homology"/>
<evidence type="ECO:0000256" key="17">
    <source>
        <dbReference type="ARBA" id="ARBA00047338"/>
    </source>
</evidence>
<keyword evidence="25" id="KW-1185">Reference proteome</keyword>
<name>A0A9Q0Y152_9SAUR</name>
<evidence type="ECO:0000256" key="20">
    <source>
        <dbReference type="ARBA" id="ARBA00049443"/>
    </source>
</evidence>
<dbReference type="AlphaFoldDB" id="A0A9Q0Y152"/>
<evidence type="ECO:0000256" key="22">
    <source>
        <dbReference type="RuleBase" id="RU361177"/>
    </source>
</evidence>
<evidence type="ECO:0000256" key="16">
    <source>
        <dbReference type="ARBA" id="ARBA00045957"/>
    </source>
</evidence>
<dbReference type="InterPro" id="IPR002253">
    <property type="entry name" value="Flavin_mOase_1"/>
</dbReference>
<dbReference type="PIRSF" id="PIRSF000332">
    <property type="entry name" value="FMO"/>
    <property type="match status" value="1"/>
</dbReference>
<evidence type="ECO:0000256" key="19">
    <source>
        <dbReference type="ARBA" id="ARBA00048088"/>
    </source>
</evidence>
<evidence type="ECO:0000256" key="8">
    <source>
        <dbReference type="ARBA" id="ARBA00022827"/>
    </source>
</evidence>
<dbReference type="PANTHER" id="PTHR23023">
    <property type="entry name" value="DIMETHYLANILINE MONOOXYGENASE"/>
    <property type="match status" value="1"/>
</dbReference>
<evidence type="ECO:0000256" key="4">
    <source>
        <dbReference type="ARBA" id="ARBA00005465"/>
    </source>
</evidence>
<dbReference type="OrthoDB" id="66881at2759"/>
<evidence type="ECO:0000256" key="21">
    <source>
        <dbReference type="PIRNR" id="PIRNR000332"/>
    </source>
</evidence>
<evidence type="ECO:0000256" key="11">
    <source>
        <dbReference type="ARBA" id="ARBA00022989"/>
    </source>
</evidence>
<evidence type="ECO:0000256" key="15">
    <source>
        <dbReference type="ARBA" id="ARBA00023180"/>
    </source>
</evidence>
<dbReference type="GO" id="GO:0050661">
    <property type="term" value="F:NADP binding"/>
    <property type="evidence" value="ECO:0007669"/>
    <property type="project" value="InterPro"/>
</dbReference>
<keyword evidence="9" id="KW-0492">Microsome</keyword>
<evidence type="ECO:0000256" key="14">
    <source>
        <dbReference type="ARBA" id="ARBA00023136"/>
    </source>
</evidence>
<keyword evidence="13 21" id="KW-0503">Monooxygenase</keyword>
<sequence>MSKRVAIIGAGVSGLTSIKCCLEEDLEPTCFEQSNDIGGLWRFTENIEEHRASIYNSVITNTSKEMMCFSDFPMPEDFPVFLHNSKFLEYLRLYVDHFNLLKYIKFNTSVLHIEKAKDYSTTGQWTVVTEKDGKQECCTFDAVMICTGHQIEAYMPLESFPGLEKFKGNVFHSRYYKNPEGLEGKTVVIIGMGNSAADIAVETCRKAKKVYISTRGGTWVMSRVYDSGFPWDTVFHTRFNNVLRNSLTWLLLRWLTEKKMNQWFNHENYGLVPRNRSLMKEPVFNDDLPSRILYGAVKVKPLVKEFTESSAIFDDGTVEENVDVIIFATGYTVAFPFLDKSLIEVEDNCVPLYKHVFPPHLEKPTLAFIGLIQPLGPVMPTAELQARWATRVFKGLSSLPPESTMVTDIIKRNEKRIKWFGTSRSQSIQTDFITYVDELAVELGSKPNLLMLLLKDPKLALTIFFGACSPFQFRLRGPAKWAGARNAILTQKERIVKATKTRVVDKPSDHNLFSLLKILGLLVLLTAVFFALAQPFSSPSNATVMD</sequence>
<dbReference type="FunFam" id="3.50.50.60:FF:000042">
    <property type="entry name" value="Dimethylaniline monooxygenase [N-oxide-forming]"/>
    <property type="match status" value="1"/>
</dbReference>
<evidence type="ECO:0000256" key="3">
    <source>
        <dbReference type="ARBA" id="ARBA00004524"/>
    </source>
</evidence>
<comment type="caution">
    <text evidence="24">The sequence shown here is derived from an EMBL/GenBank/DDBJ whole genome shotgun (WGS) entry which is preliminary data.</text>
</comment>
<evidence type="ECO:0000256" key="10">
    <source>
        <dbReference type="ARBA" id="ARBA00022857"/>
    </source>
</evidence>
<evidence type="ECO:0000256" key="18">
    <source>
        <dbReference type="ARBA" id="ARBA00048041"/>
    </source>
</evidence>
<comment type="similarity">
    <text evidence="4">Belongs to the flavin monoamine oxidase family. FIG1 subfamily.</text>
</comment>